<dbReference type="GO" id="GO:0005739">
    <property type="term" value="C:mitochondrion"/>
    <property type="evidence" value="ECO:0007669"/>
    <property type="project" value="TreeGrafter"/>
</dbReference>
<evidence type="ECO:0008006" key="5">
    <source>
        <dbReference type="Google" id="ProtNLM"/>
    </source>
</evidence>
<comment type="caution">
    <text evidence="3">The sequence shown here is derived from an EMBL/GenBank/DDBJ whole genome shotgun (WGS) entry which is preliminary data.</text>
</comment>
<dbReference type="PANTHER" id="PTHR31596:SF1">
    <property type="entry name" value="T-CELL ACTIVATION INHIBITOR, MITOCHONDRIAL"/>
    <property type="match status" value="1"/>
</dbReference>
<evidence type="ECO:0000259" key="2">
    <source>
        <dbReference type="Pfam" id="PF14688"/>
    </source>
</evidence>
<feature type="domain" description="DUF4460" evidence="1">
    <location>
        <begin position="24"/>
        <end position="118"/>
    </location>
</feature>
<dbReference type="Pfam" id="PF14687">
    <property type="entry name" value="DUF4460"/>
    <property type="match status" value="1"/>
</dbReference>
<protein>
    <recommendedName>
        <fullName evidence="5">T-cell activation inhibitor, mitochondrial</fullName>
    </recommendedName>
</protein>
<dbReference type="Pfam" id="PF14688">
    <property type="entry name" value="DUF4461"/>
    <property type="match status" value="1"/>
</dbReference>
<dbReference type="InterPro" id="IPR027986">
    <property type="entry name" value="TCAIM"/>
</dbReference>
<name>A0AAN7P937_9COLE</name>
<dbReference type="InterPro" id="IPR028031">
    <property type="entry name" value="DUF4460"/>
</dbReference>
<evidence type="ECO:0000313" key="4">
    <source>
        <dbReference type="Proteomes" id="UP001353858"/>
    </source>
</evidence>
<feature type="domain" description="DUF4461" evidence="2">
    <location>
        <begin position="171"/>
        <end position="477"/>
    </location>
</feature>
<keyword evidence="4" id="KW-1185">Reference proteome</keyword>
<evidence type="ECO:0000313" key="3">
    <source>
        <dbReference type="EMBL" id="KAK4879837.1"/>
    </source>
</evidence>
<sequence length="479" mass="55969">MLFNITKCMIPGRFNVVIKNIRYMTTTEVATALRPFYFSVHPDLFGQYPQQRLINENSLKQLSLFIATIQSRKKASACNLEFYIRDKSKPNLFRLININLEDGDIRNVVLTVLKCCNLSTTYVDKIPIPKNSDNNKVHIYQDLDFSDLENDPFYSISLMNQRIKQKRDDYKLKSWLSSNYSVARERTESHRPVREELSRLKANFLKRLDIVDIRWDCGWNEQHFMGCLQSLKDMVDQYPKEMELLKGRILVFAPFTGVSLDGHVMLYNGEVRNNWLDSIKNIKKHDEALERIPAFEKAVSQVLLGIQVVRRKFMPKIEAAYYEKYLQQLTTNLNNYLGKRCYPPEWPKSLNDYEVVVENEAGPLMLSPTGQFITPSSCPGFLLVKFITENLTEAAVRIENYKRDKYVERSLHQQCLEELDLPVLHKDDNVTPELMIHCCSQMLKYKNDLQDIRGLHLNITTYYSVLTDGTVCIPWNWTL</sequence>
<reference evidence="4" key="1">
    <citation type="submission" date="2023-01" db="EMBL/GenBank/DDBJ databases">
        <title>Key to firefly adult light organ development and bioluminescence: homeobox transcription factors regulate luciferase expression and transportation to peroxisome.</title>
        <authorList>
            <person name="Fu X."/>
        </authorList>
    </citation>
    <scope>NUCLEOTIDE SEQUENCE [LARGE SCALE GENOMIC DNA]</scope>
</reference>
<organism evidence="3 4">
    <name type="scientific">Aquatica leii</name>
    <dbReference type="NCBI Taxonomy" id="1421715"/>
    <lineage>
        <taxon>Eukaryota</taxon>
        <taxon>Metazoa</taxon>
        <taxon>Ecdysozoa</taxon>
        <taxon>Arthropoda</taxon>
        <taxon>Hexapoda</taxon>
        <taxon>Insecta</taxon>
        <taxon>Pterygota</taxon>
        <taxon>Neoptera</taxon>
        <taxon>Endopterygota</taxon>
        <taxon>Coleoptera</taxon>
        <taxon>Polyphaga</taxon>
        <taxon>Elateriformia</taxon>
        <taxon>Elateroidea</taxon>
        <taxon>Lampyridae</taxon>
        <taxon>Luciolinae</taxon>
        <taxon>Aquatica</taxon>
    </lineage>
</organism>
<dbReference type="InterPro" id="IPR027989">
    <property type="entry name" value="DUF4461"/>
</dbReference>
<dbReference type="AlphaFoldDB" id="A0AAN7P937"/>
<dbReference type="PANTHER" id="PTHR31596">
    <property type="entry name" value="T-CELL ACTIVATION INHIBITOR, MITOCHONDRIAL"/>
    <property type="match status" value="1"/>
</dbReference>
<accession>A0AAN7P937</accession>
<dbReference type="EMBL" id="JARPUR010000003">
    <property type="protein sequence ID" value="KAK4879837.1"/>
    <property type="molecule type" value="Genomic_DNA"/>
</dbReference>
<proteinExistence type="predicted"/>
<gene>
    <name evidence="3" type="ORF">RN001_007983</name>
</gene>
<evidence type="ECO:0000259" key="1">
    <source>
        <dbReference type="Pfam" id="PF14687"/>
    </source>
</evidence>
<dbReference type="Proteomes" id="UP001353858">
    <property type="component" value="Unassembled WGS sequence"/>
</dbReference>